<dbReference type="GO" id="GO:0004867">
    <property type="term" value="F:serine-type endopeptidase inhibitor activity"/>
    <property type="evidence" value="ECO:0007669"/>
    <property type="project" value="InterPro"/>
</dbReference>
<dbReference type="PANTHER" id="PTHR11461">
    <property type="entry name" value="SERINE PROTEASE INHIBITOR, SERPIN"/>
    <property type="match status" value="1"/>
</dbReference>
<proteinExistence type="inferred from homology"/>
<dbReference type="PANTHER" id="PTHR11461:SF211">
    <property type="entry name" value="GH10112P-RELATED"/>
    <property type="match status" value="1"/>
</dbReference>
<reference evidence="3" key="1">
    <citation type="journal article" date="2018" name="Emerg. Infect. Dis.">
        <title>Ocular Vaccinia Infection in Dairy Worker, Brazil.</title>
        <authorList>
            <person name="Teixeira Lima M."/>
            <person name="Pereira Oliveira G."/>
            <person name="Bretas de Oliveira D."/>
            <person name="Mesquita Vaz S."/>
            <person name="de Souza Trindade G."/>
            <person name="Santos Abrahao J."/>
            <person name="Geessien Kroon E."/>
        </authorList>
    </citation>
    <scope>NUCLEOTIDE SEQUENCE [LARGE SCALE GENOMIC DNA]</scope>
    <source>
        <strain evidence="3">CEyV1</strain>
    </source>
</reference>
<sequence length="236" mass="27303">MTNGKINSFLTSAVSINTRMTVVSAVHFKAMWKYPFSKHLTYTDKFYISKNIVTRVDMMVGTKNNLQYVHINDLFGGVSIIDIPYEGNSSMVIILPDDIEGIYNIEKNITDEKFKKWYGMLSTKSVDLYMPKFKVEMAEPYNPVPTLENLVLTNIFGYYTDFSKMCNETITVEKFLHTTFIEVNEEYTEASAGTGVFMTNFSMVYRTKVYINHPFMYMIKDNTGRILCIGKYCYPQ</sequence>
<protein>
    <submittedName>
        <fullName evidence="3">Serine protease inhibitor-like protein</fullName>
    </submittedName>
</protein>
<dbReference type="Gene3D" id="2.30.39.10">
    <property type="entry name" value="Alpha-1-antitrypsin, domain 1"/>
    <property type="match status" value="1"/>
</dbReference>
<dbReference type="GO" id="GO:0005615">
    <property type="term" value="C:extracellular space"/>
    <property type="evidence" value="ECO:0007669"/>
    <property type="project" value="InterPro"/>
</dbReference>
<feature type="domain" description="Serpin" evidence="2">
    <location>
        <begin position="1"/>
        <end position="235"/>
    </location>
</feature>
<dbReference type="InterPro" id="IPR023796">
    <property type="entry name" value="Serpin_dom"/>
</dbReference>
<dbReference type="SUPFAM" id="SSF56574">
    <property type="entry name" value="Serpins"/>
    <property type="match status" value="1"/>
</dbReference>
<evidence type="ECO:0000259" key="2">
    <source>
        <dbReference type="SMART" id="SM00093"/>
    </source>
</evidence>
<evidence type="ECO:0000313" key="3">
    <source>
        <dbReference type="EMBL" id="AUL80380.1"/>
    </source>
</evidence>
<dbReference type="InterPro" id="IPR036186">
    <property type="entry name" value="Serpin_sf"/>
</dbReference>
<accession>A0A2I6J1S2</accession>
<dbReference type="Pfam" id="PF00079">
    <property type="entry name" value="Serpin"/>
    <property type="match status" value="1"/>
</dbReference>
<dbReference type="InterPro" id="IPR023795">
    <property type="entry name" value="Serpin_CS"/>
</dbReference>
<dbReference type="EMBL" id="MG012795">
    <property type="protein sequence ID" value="AUL80380.1"/>
    <property type="molecule type" value="Genomic_DNA"/>
</dbReference>
<organism evidence="3">
    <name type="scientific">Vaccinia virus</name>
    <name type="common">VACV</name>
    <name type="synonym">Orthopoxvirus vaccinia</name>
    <dbReference type="NCBI Taxonomy" id="10245"/>
    <lineage>
        <taxon>Viruses</taxon>
        <taxon>Varidnaviria</taxon>
        <taxon>Bamfordvirae</taxon>
        <taxon>Nucleocytoviricota</taxon>
        <taxon>Pokkesviricetes</taxon>
        <taxon>Chitovirales</taxon>
        <taxon>Poxviridae</taxon>
        <taxon>Chordopoxvirinae</taxon>
        <taxon>Orthopoxvirus</taxon>
    </lineage>
</organism>
<name>A0A2I6J1S2_VACCV</name>
<dbReference type="InterPro" id="IPR042178">
    <property type="entry name" value="Serpin_sf_1"/>
</dbReference>
<dbReference type="SMART" id="SM00093">
    <property type="entry name" value="SERPIN"/>
    <property type="match status" value="1"/>
</dbReference>
<dbReference type="InterPro" id="IPR042185">
    <property type="entry name" value="Serpin_sf_2"/>
</dbReference>
<dbReference type="PROSITE" id="PS00284">
    <property type="entry name" value="SERPIN"/>
    <property type="match status" value="1"/>
</dbReference>
<dbReference type="Gene3D" id="3.30.497.10">
    <property type="entry name" value="Antithrombin, subunit I, domain 2"/>
    <property type="match status" value="1"/>
</dbReference>
<evidence type="ECO:0000256" key="1">
    <source>
        <dbReference type="ARBA" id="ARBA00008009"/>
    </source>
</evidence>
<dbReference type="Proteomes" id="UP000270450">
    <property type="component" value="Segment"/>
</dbReference>
<comment type="similarity">
    <text evidence="1">Belongs to the serpin family. Poxviruses subfamily.</text>
</comment>
<dbReference type="InterPro" id="IPR000215">
    <property type="entry name" value="Serpin_fam"/>
</dbReference>